<name>A0A1V3WUL9_MYCKA</name>
<evidence type="ECO:0000313" key="2">
    <source>
        <dbReference type="Proteomes" id="UP000189229"/>
    </source>
</evidence>
<gene>
    <name evidence="1" type="ORF">BZL30_6502</name>
</gene>
<dbReference type="AlphaFoldDB" id="A0A1V3WUL9"/>
<evidence type="ECO:0000313" key="1">
    <source>
        <dbReference type="EMBL" id="OOK70654.1"/>
    </source>
</evidence>
<proteinExistence type="predicted"/>
<accession>A0A1V3WUL9</accession>
<organism evidence="1 2">
    <name type="scientific">Mycobacterium kansasii</name>
    <dbReference type="NCBI Taxonomy" id="1768"/>
    <lineage>
        <taxon>Bacteria</taxon>
        <taxon>Bacillati</taxon>
        <taxon>Actinomycetota</taxon>
        <taxon>Actinomycetes</taxon>
        <taxon>Mycobacteriales</taxon>
        <taxon>Mycobacteriaceae</taxon>
        <taxon>Mycobacterium</taxon>
    </lineage>
</organism>
<sequence length="44" mass="4905">MAEAGARCVPNWPLLAHERQPPARPALLFDYTAPCDLDGWAKRV</sequence>
<reference evidence="1 2" key="1">
    <citation type="submission" date="2017-02" db="EMBL/GenBank/DDBJ databases">
        <title>Complete genome sequences of Mycobacterium kansasii strains isolated from rhesus macaques.</title>
        <authorList>
            <person name="Panda A."/>
            <person name="Nagaraj S."/>
            <person name="Zhao X."/>
            <person name="Tettelin H."/>
            <person name="Detolla L.J."/>
        </authorList>
    </citation>
    <scope>NUCLEOTIDE SEQUENCE [LARGE SCALE GENOMIC DNA]</scope>
    <source>
        <strain evidence="1 2">11-3813</strain>
    </source>
</reference>
<dbReference type="EMBL" id="MVBM01000006">
    <property type="protein sequence ID" value="OOK70654.1"/>
    <property type="molecule type" value="Genomic_DNA"/>
</dbReference>
<comment type="caution">
    <text evidence="1">The sequence shown here is derived from an EMBL/GenBank/DDBJ whole genome shotgun (WGS) entry which is preliminary data.</text>
</comment>
<protein>
    <submittedName>
        <fullName evidence="1">Uncharacterized protein</fullName>
    </submittedName>
</protein>
<dbReference type="Proteomes" id="UP000189229">
    <property type="component" value="Unassembled WGS sequence"/>
</dbReference>